<comment type="catalytic activity">
    <reaction evidence="3">
        <text>an acyl-CoA + acetate = a carboxylate + acetyl-CoA</text>
        <dbReference type="Rhea" id="RHEA:13381"/>
        <dbReference type="ChEBI" id="CHEBI:29067"/>
        <dbReference type="ChEBI" id="CHEBI:30089"/>
        <dbReference type="ChEBI" id="CHEBI:57288"/>
        <dbReference type="ChEBI" id="CHEBI:58342"/>
        <dbReference type="EC" id="2.8.3.8"/>
    </reaction>
</comment>
<dbReference type="PIRSF" id="PIRSF000858">
    <property type="entry name" value="SCOT-t"/>
    <property type="match status" value="1"/>
</dbReference>
<evidence type="ECO:0000313" key="6">
    <source>
        <dbReference type="Proteomes" id="UP000094025"/>
    </source>
</evidence>
<dbReference type="SMART" id="SM00882">
    <property type="entry name" value="CoA_trans"/>
    <property type="match status" value="1"/>
</dbReference>
<dbReference type="Proteomes" id="UP000094025">
    <property type="component" value="Unassembled WGS sequence"/>
</dbReference>
<comment type="caution">
    <text evidence="5">The sequence shown here is derived from an EMBL/GenBank/DDBJ whole genome shotgun (WGS) entry which is preliminary data.</text>
</comment>
<evidence type="ECO:0000256" key="2">
    <source>
        <dbReference type="ARBA" id="ARBA00022679"/>
    </source>
</evidence>
<evidence type="ECO:0000313" key="5">
    <source>
        <dbReference type="EMBL" id="OAP38907.1"/>
    </source>
</evidence>
<feature type="active site" description="5-glutamyl coenzyme A thioester intermediate" evidence="4">
    <location>
        <position position="330"/>
    </location>
</feature>
<dbReference type="AlphaFoldDB" id="A0A178XUM7"/>
<protein>
    <recommendedName>
        <fullName evidence="3">Acetate CoA-transferase YdiF</fullName>
        <ecNumber evidence="3">2.8.3.8</ecNumber>
    </recommendedName>
</protein>
<keyword evidence="2 3" id="KW-0808">Transferase</keyword>
<dbReference type="InterPro" id="IPR037171">
    <property type="entry name" value="NagB/RpiA_transferase-like"/>
</dbReference>
<dbReference type="OrthoDB" id="9805230at2"/>
<gene>
    <name evidence="5" type="ORF">AU381_07255</name>
</gene>
<evidence type="ECO:0000256" key="1">
    <source>
        <dbReference type="ARBA" id="ARBA00007154"/>
    </source>
</evidence>
<dbReference type="EMBL" id="LPUX01000060">
    <property type="protein sequence ID" value="OAP38907.1"/>
    <property type="molecule type" value="Genomic_DNA"/>
</dbReference>
<dbReference type="InterPro" id="IPR014388">
    <property type="entry name" value="3-oxoacid_CoA-transferase"/>
</dbReference>
<dbReference type="EC" id="2.8.3.8" evidence="3"/>
<comment type="function">
    <text evidence="3">CoA transferase having broad substrate specificity for short-chain acyl-CoA thioesters with the activity decreasing when the length of the carboxylic acid chain exceeds four carbons.</text>
</comment>
<accession>A0A178XUM7</accession>
<dbReference type="STRING" id="1472378.AU381_07255"/>
<dbReference type="Pfam" id="PF01144">
    <property type="entry name" value="CoA_trans"/>
    <property type="match status" value="1"/>
</dbReference>
<dbReference type="GO" id="GO:0046952">
    <property type="term" value="P:ketone body catabolic process"/>
    <property type="evidence" value="ECO:0007669"/>
    <property type="project" value="InterPro"/>
</dbReference>
<dbReference type="Gene3D" id="3.40.1080.10">
    <property type="entry name" value="Glutaconate Coenzyme A-transferase"/>
    <property type="match status" value="2"/>
</dbReference>
<dbReference type="PROSITE" id="PS51257">
    <property type="entry name" value="PROKAR_LIPOPROTEIN"/>
    <property type="match status" value="1"/>
</dbReference>
<dbReference type="PANTHER" id="PTHR43293">
    <property type="entry name" value="ACETATE COA-TRANSFERASE YDIF"/>
    <property type="match status" value="1"/>
</dbReference>
<name>A0A178XUM7_9HYPH</name>
<keyword evidence="6" id="KW-1185">Reference proteome</keyword>
<dbReference type="PANTHER" id="PTHR43293:SF1">
    <property type="entry name" value="ACETATE COA-TRANSFERASE YDIF"/>
    <property type="match status" value="1"/>
</dbReference>
<dbReference type="InterPro" id="IPR004165">
    <property type="entry name" value="CoA_trans_fam_I"/>
</dbReference>
<proteinExistence type="inferred from homology"/>
<comment type="similarity">
    <text evidence="1 3">Belongs to the 3-oxoacid CoA-transferase family.</text>
</comment>
<dbReference type="SUPFAM" id="SSF100950">
    <property type="entry name" value="NagB/RpiA/CoA transferase-like"/>
    <property type="match status" value="2"/>
</dbReference>
<dbReference type="RefSeq" id="WP_064242393.1">
    <property type="nucleotide sequence ID" value="NZ_LPUX01000060.1"/>
</dbReference>
<evidence type="ECO:0000256" key="4">
    <source>
        <dbReference type="PIRSR" id="PIRSR000858-1"/>
    </source>
</evidence>
<reference evidence="5 6" key="1">
    <citation type="journal article" date="2016" name="Int. J. Syst. Evol. Microbiol.">
        <title>Ensifer glycinis sp. nov., an novel rhizobial species associated with Glycine spp.</title>
        <authorList>
            <person name="Yan H."/>
            <person name="Yan J."/>
            <person name="Sui X.H."/>
            <person name="Wang E.T."/>
            <person name="Chen W.X."/>
            <person name="Zhang X.X."/>
            <person name="Chen W.F."/>
        </authorList>
    </citation>
    <scope>NUCLEOTIDE SEQUENCE [LARGE SCALE GENOMIC DNA]</scope>
    <source>
        <strain evidence="5 6">CCBAU 23380</strain>
    </source>
</reference>
<organism evidence="5 6">
    <name type="scientific">Sinorhizobium glycinis</name>
    <dbReference type="NCBI Taxonomy" id="1472378"/>
    <lineage>
        <taxon>Bacteria</taxon>
        <taxon>Pseudomonadati</taxon>
        <taxon>Pseudomonadota</taxon>
        <taxon>Alphaproteobacteria</taxon>
        <taxon>Hyphomicrobiales</taxon>
        <taxon>Rhizobiaceae</taxon>
        <taxon>Sinorhizobium/Ensifer group</taxon>
        <taxon>Sinorhizobium</taxon>
    </lineage>
</organism>
<dbReference type="GO" id="GO:0008775">
    <property type="term" value="F:acetate CoA-transferase activity"/>
    <property type="evidence" value="ECO:0007669"/>
    <property type="project" value="UniProtKB-EC"/>
</dbReference>
<sequence>MSMSKHISPAEAAALIPDGAIVSVSSSSGLGCPDLMLKAIGERFAATGHPRDLTTLHPIAAGDMSGIKGVDYIAKKGLLKKIIGGSYPSGPSSAEPPLIWQMIGANEVAAYNIPSGILFDMHREAAAKRPGVMTKVGLDTFVDPSREGCAMNASAAAEPVVKKISFEGEDWLYFKAIAPEVAIIRATTSDERGNLTYEHEGAYLGGLDQALAARNNGGIVIAQVKRIAKEGSFKPHDVRVPGVLVDYVVVDSEQKQTTQTLYDPAISGEIFRPLDSFRVPEFNIQKVIARRVAQELEAGSAVNLGFGISANVPRILLEEGLHGAVTWVIEQGAVGGVPLLDFAFGCASNADAFMPSPYQFTYFQGAGFDASLLSFLEIDRTGSVNVSKLSFRPHVTAGAGGFVDITARAKKIVFSGMFNAGAKLGVAGGRLVIEKEGKLRKLVNQVEHVTFSGRRAVEQGQDITYVTERCVMKLTPGGILLTEIAPGVELEAHILDQSEFPLIVSDKLKVMDAALFHEAPLGLELPAKPQREIAGGANG</sequence>
<evidence type="ECO:0000256" key="3">
    <source>
        <dbReference type="PIRNR" id="PIRNR000858"/>
    </source>
</evidence>